<evidence type="ECO:0000313" key="8">
    <source>
        <dbReference type="EMBL" id="STP29464.1"/>
    </source>
</evidence>
<reference evidence="8 9" key="1">
    <citation type="submission" date="2018-06" db="EMBL/GenBank/DDBJ databases">
        <authorList>
            <consortium name="Pathogen Informatics"/>
            <person name="Doyle S."/>
        </authorList>
    </citation>
    <scope>NUCLEOTIDE SEQUENCE [LARGE SCALE GENOMIC DNA]</scope>
    <source>
        <strain evidence="8 9">NCTC8129</strain>
    </source>
</reference>
<evidence type="ECO:0000313" key="9">
    <source>
        <dbReference type="Proteomes" id="UP000254070"/>
    </source>
</evidence>
<feature type="domain" description="Glycoside hydrolase family 3 N-terminal" evidence="7">
    <location>
        <begin position="55"/>
        <end position="201"/>
    </location>
</feature>
<name>A0A377KM56_9ENTE</name>
<dbReference type="InterPro" id="IPR017853">
    <property type="entry name" value="GH"/>
</dbReference>
<dbReference type="Pfam" id="PF00933">
    <property type="entry name" value="Glyco_hydro_3"/>
    <property type="match status" value="1"/>
</dbReference>
<dbReference type="InterPro" id="IPR036962">
    <property type="entry name" value="Glyco_hydro_3_N_sf"/>
</dbReference>
<evidence type="ECO:0000259" key="7">
    <source>
        <dbReference type="Pfam" id="PF00933"/>
    </source>
</evidence>
<dbReference type="EC" id="3.2.1.21" evidence="3"/>
<organism evidence="8 9">
    <name type="scientific">Enterococcus durans</name>
    <dbReference type="NCBI Taxonomy" id="53345"/>
    <lineage>
        <taxon>Bacteria</taxon>
        <taxon>Bacillati</taxon>
        <taxon>Bacillota</taxon>
        <taxon>Bacilli</taxon>
        <taxon>Lactobacillales</taxon>
        <taxon>Enterococcaceae</taxon>
        <taxon>Enterococcus</taxon>
    </lineage>
</organism>
<dbReference type="PANTHER" id="PTHR30620:SF16">
    <property type="entry name" value="LYSOSOMAL BETA GLUCOSIDASE"/>
    <property type="match status" value="1"/>
</dbReference>
<dbReference type="PRINTS" id="PR00133">
    <property type="entry name" value="GLHYDRLASE3"/>
</dbReference>
<keyword evidence="6 8" id="KW-0326">Glycosidase</keyword>
<evidence type="ECO:0000256" key="1">
    <source>
        <dbReference type="ARBA" id="ARBA00000448"/>
    </source>
</evidence>
<dbReference type="GO" id="GO:0008422">
    <property type="term" value="F:beta-glucosidase activity"/>
    <property type="evidence" value="ECO:0007669"/>
    <property type="project" value="UniProtKB-EC"/>
</dbReference>
<dbReference type="AlphaFoldDB" id="A0A377KM56"/>
<dbReference type="PANTHER" id="PTHR30620">
    <property type="entry name" value="PERIPLASMIC BETA-GLUCOSIDASE-RELATED"/>
    <property type="match status" value="1"/>
</dbReference>
<protein>
    <recommendedName>
        <fullName evidence="3">beta-glucosidase</fullName>
        <ecNumber evidence="3">3.2.1.21</ecNumber>
    </recommendedName>
</protein>
<evidence type="ECO:0000256" key="6">
    <source>
        <dbReference type="ARBA" id="ARBA00023295"/>
    </source>
</evidence>
<evidence type="ECO:0000256" key="3">
    <source>
        <dbReference type="ARBA" id="ARBA00012744"/>
    </source>
</evidence>
<evidence type="ECO:0000256" key="2">
    <source>
        <dbReference type="ARBA" id="ARBA00005336"/>
    </source>
</evidence>
<dbReference type="Proteomes" id="UP000254070">
    <property type="component" value="Unassembled WGS sequence"/>
</dbReference>
<dbReference type="Gene3D" id="3.20.20.300">
    <property type="entry name" value="Glycoside hydrolase, family 3, N-terminal domain"/>
    <property type="match status" value="1"/>
</dbReference>
<dbReference type="GO" id="GO:0009251">
    <property type="term" value="P:glucan catabolic process"/>
    <property type="evidence" value="ECO:0007669"/>
    <property type="project" value="TreeGrafter"/>
</dbReference>
<proteinExistence type="inferred from homology"/>
<dbReference type="InterPro" id="IPR001764">
    <property type="entry name" value="Glyco_hydro_3_N"/>
</dbReference>
<keyword evidence="4" id="KW-0732">Signal</keyword>
<comment type="catalytic activity">
    <reaction evidence="1">
        <text>Hydrolysis of terminal, non-reducing beta-D-glucosyl residues with release of beta-D-glucose.</text>
        <dbReference type="EC" id="3.2.1.21"/>
    </reaction>
</comment>
<keyword evidence="5 8" id="KW-0378">Hydrolase</keyword>
<dbReference type="InterPro" id="IPR051915">
    <property type="entry name" value="Cellulose_Degrad_GH3"/>
</dbReference>
<gene>
    <name evidence="8" type="primary">bglX_1</name>
    <name evidence="8" type="ORF">NCTC8129_01662</name>
</gene>
<evidence type="ECO:0000256" key="5">
    <source>
        <dbReference type="ARBA" id="ARBA00022801"/>
    </source>
</evidence>
<sequence length="203" mass="23113">MEEQKLRELFHRLSVHDKIAQTIQLNGDLFVESGVMNTGPAKDLGFQKEPNFYEIGSIYNVNDHQKLYQIQKDVLENSSHKIPLLFMSDIVYGFRTIFPMPLAQAGSYDFDLIQQAAEISAKESYLNGIHVVFSPMLDLVRDPRWGRVMESPGEDVYTSKEFAKRVVTGYQGEKADYLQENHVAACIKHFAAYGAPEGGREYQ</sequence>
<comment type="similarity">
    <text evidence="2">Belongs to the glycosyl hydrolase 3 family.</text>
</comment>
<dbReference type="SUPFAM" id="SSF51445">
    <property type="entry name" value="(Trans)glycosidases"/>
    <property type="match status" value="1"/>
</dbReference>
<dbReference type="EMBL" id="UGIF01000002">
    <property type="protein sequence ID" value="STP29464.1"/>
    <property type="molecule type" value="Genomic_DNA"/>
</dbReference>
<accession>A0A377KM56</accession>
<evidence type="ECO:0000256" key="4">
    <source>
        <dbReference type="ARBA" id="ARBA00022729"/>
    </source>
</evidence>